<dbReference type="Gene3D" id="3.40.630.30">
    <property type="match status" value="1"/>
</dbReference>
<dbReference type="SUPFAM" id="SSF54427">
    <property type="entry name" value="NTF2-like"/>
    <property type="match status" value="1"/>
</dbReference>
<dbReference type="SUPFAM" id="SSF55729">
    <property type="entry name" value="Acyl-CoA N-acyltransferases (Nat)"/>
    <property type="match status" value="1"/>
</dbReference>
<evidence type="ECO:0000313" key="2">
    <source>
        <dbReference type="EMBL" id="GEN78069.1"/>
    </source>
</evidence>
<dbReference type="PROSITE" id="PS51186">
    <property type="entry name" value="GNAT"/>
    <property type="match status" value="1"/>
</dbReference>
<dbReference type="AlphaFoldDB" id="A0A511YSB1"/>
<dbReference type="OrthoDB" id="9798081at2"/>
<dbReference type="InterPro" id="IPR051531">
    <property type="entry name" value="N-acetyltransferase"/>
</dbReference>
<gene>
    <name evidence="2" type="ORF">CHA01nite_38090</name>
</gene>
<dbReference type="Proteomes" id="UP000321863">
    <property type="component" value="Unassembled WGS sequence"/>
</dbReference>
<dbReference type="GO" id="GO:0016747">
    <property type="term" value="F:acyltransferase activity, transferring groups other than amino-acyl groups"/>
    <property type="evidence" value="ECO:0007669"/>
    <property type="project" value="InterPro"/>
</dbReference>
<dbReference type="Pfam" id="PF13302">
    <property type="entry name" value="Acetyltransf_3"/>
    <property type="match status" value="1"/>
</dbReference>
<evidence type="ECO:0000313" key="3">
    <source>
        <dbReference type="Proteomes" id="UP000321863"/>
    </source>
</evidence>
<comment type="caution">
    <text evidence="2">The sequence shown here is derived from an EMBL/GenBank/DDBJ whole genome shotgun (WGS) entry which is preliminary data.</text>
</comment>
<protein>
    <recommendedName>
        <fullName evidence="1">N-acetyltransferase domain-containing protein</fullName>
    </recommendedName>
</protein>
<keyword evidence="3" id="KW-1185">Reference proteome</keyword>
<dbReference type="RefSeq" id="WP_146944432.1">
    <property type="nucleotide sequence ID" value="NZ_BJYJ01000044.1"/>
</dbReference>
<reference evidence="2 3" key="1">
    <citation type="submission" date="2019-07" db="EMBL/GenBank/DDBJ databases">
        <title>Whole genome shotgun sequence of Chryseobacterium hagamense NBRC 105253.</title>
        <authorList>
            <person name="Hosoyama A."/>
            <person name="Uohara A."/>
            <person name="Ohji S."/>
            <person name="Ichikawa N."/>
        </authorList>
    </citation>
    <scope>NUCLEOTIDE SEQUENCE [LARGE SCALE GENOMIC DNA]</scope>
    <source>
        <strain evidence="2 3">NBRC 105253</strain>
    </source>
</reference>
<organism evidence="2 3">
    <name type="scientific">Chryseobacterium hagamense</name>
    <dbReference type="NCBI Taxonomy" id="395935"/>
    <lineage>
        <taxon>Bacteria</taxon>
        <taxon>Pseudomonadati</taxon>
        <taxon>Bacteroidota</taxon>
        <taxon>Flavobacteriia</taxon>
        <taxon>Flavobacteriales</taxon>
        <taxon>Weeksellaceae</taxon>
        <taxon>Chryseobacterium group</taxon>
        <taxon>Chryseobacterium</taxon>
    </lineage>
</organism>
<dbReference type="Gene3D" id="3.10.450.50">
    <property type="match status" value="1"/>
</dbReference>
<dbReference type="InterPro" id="IPR032710">
    <property type="entry name" value="NTF2-like_dom_sf"/>
</dbReference>
<dbReference type="PANTHER" id="PTHR43792">
    <property type="entry name" value="GNAT FAMILY, PUTATIVE (AFU_ORTHOLOGUE AFUA_3G00765)-RELATED-RELATED"/>
    <property type="match status" value="1"/>
</dbReference>
<dbReference type="InterPro" id="IPR000182">
    <property type="entry name" value="GNAT_dom"/>
</dbReference>
<dbReference type="PANTHER" id="PTHR43792:SF1">
    <property type="entry name" value="N-ACETYLTRANSFERASE DOMAIN-CONTAINING PROTEIN"/>
    <property type="match status" value="1"/>
</dbReference>
<evidence type="ECO:0000259" key="1">
    <source>
        <dbReference type="PROSITE" id="PS51186"/>
    </source>
</evidence>
<name>A0A511YSB1_9FLAO</name>
<dbReference type="InterPro" id="IPR016181">
    <property type="entry name" value="Acyl_CoA_acyltransferase"/>
</dbReference>
<feature type="domain" description="N-acetyltransferase" evidence="1">
    <location>
        <begin position="8"/>
        <end position="161"/>
    </location>
</feature>
<dbReference type="EMBL" id="BJYJ01000044">
    <property type="protein sequence ID" value="GEN78069.1"/>
    <property type="molecule type" value="Genomic_DNA"/>
</dbReference>
<proteinExistence type="predicted"/>
<accession>A0A511YSB1</accession>
<sequence length="293" mass="33823">MNIFSNRLELSPLTGNDDSFILELLNAPGWLQFIGDRNIRTEDDARAYILKINENPQISYWKVGLREGKKPIGIITWIIRDYLDYPDIGFAFLPDGTGQGYAFEAVQAVLYSAPEVLQQAKILAVTTRENIRSVNLLERLKFSCDREIEVDGRMLLQYSLDQDLLRIGKCIHDFYNIFSNAFRQPEFEMISEICLPSANIIKKSADDAEVYDLESFISPRKKILTDGTLTEFSERETGEETRIVGTIAQRYSKYYKKGLLNGKYFEASGHKMFHLMKEHGIWKIVHVIWEDEV</sequence>